<sequence length="79" mass="9298">MLKIRLQRVGRKHDPNFRVVLMDSRRAAKSAKVNEILGQYEPRRKHINLKRERIEYWQSKGAQLTNTVRDLLKRGGGSK</sequence>
<comment type="similarity">
    <text evidence="3">Belongs to the bacterial ribosomal protein bS16 family.</text>
</comment>
<dbReference type="Gene3D" id="3.30.1320.10">
    <property type="match status" value="1"/>
</dbReference>
<dbReference type="EMBL" id="LCOK01000044">
    <property type="protein sequence ID" value="KKU75727.1"/>
    <property type="molecule type" value="Genomic_DNA"/>
</dbReference>
<dbReference type="SUPFAM" id="SSF54565">
    <property type="entry name" value="Ribosomal protein S16"/>
    <property type="match status" value="1"/>
</dbReference>
<evidence type="ECO:0000313" key="4">
    <source>
        <dbReference type="EMBL" id="KKU75727.1"/>
    </source>
</evidence>
<name>A0A0G1T1W2_9BACT</name>
<dbReference type="GO" id="GO:0006412">
    <property type="term" value="P:translation"/>
    <property type="evidence" value="ECO:0007669"/>
    <property type="project" value="UniProtKB-UniRule"/>
</dbReference>
<evidence type="ECO:0000313" key="5">
    <source>
        <dbReference type="Proteomes" id="UP000034682"/>
    </source>
</evidence>
<keyword evidence="1 3" id="KW-0689">Ribosomal protein</keyword>
<organism evidence="4 5">
    <name type="scientific">Candidatus Giovannonibacteria bacterium GW2011_GWB1_47_6b</name>
    <dbReference type="NCBI Taxonomy" id="1618655"/>
    <lineage>
        <taxon>Bacteria</taxon>
        <taxon>Candidatus Giovannoniibacteriota</taxon>
    </lineage>
</organism>
<evidence type="ECO:0000256" key="2">
    <source>
        <dbReference type="ARBA" id="ARBA00023274"/>
    </source>
</evidence>
<dbReference type="InterPro" id="IPR000307">
    <property type="entry name" value="Ribosomal_bS16"/>
</dbReference>
<dbReference type="NCBIfam" id="TIGR00002">
    <property type="entry name" value="S16"/>
    <property type="match status" value="1"/>
</dbReference>
<keyword evidence="2 3" id="KW-0687">Ribonucleoprotein</keyword>
<proteinExistence type="inferred from homology"/>
<dbReference type="PANTHER" id="PTHR12919:SF20">
    <property type="entry name" value="SMALL RIBOSOMAL SUBUNIT PROTEIN BS16M"/>
    <property type="match status" value="1"/>
</dbReference>
<dbReference type="GO" id="GO:0015935">
    <property type="term" value="C:small ribosomal subunit"/>
    <property type="evidence" value="ECO:0007669"/>
    <property type="project" value="TreeGrafter"/>
</dbReference>
<gene>
    <name evidence="3" type="primary">rpsP</name>
    <name evidence="4" type="ORF">UY02_C0044G0007</name>
</gene>
<protein>
    <recommendedName>
        <fullName evidence="3">Small ribosomal subunit protein bS16</fullName>
    </recommendedName>
</protein>
<dbReference type="GO" id="GO:0003735">
    <property type="term" value="F:structural constituent of ribosome"/>
    <property type="evidence" value="ECO:0007669"/>
    <property type="project" value="InterPro"/>
</dbReference>
<dbReference type="AlphaFoldDB" id="A0A0G1T1W2"/>
<dbReference type="InterPro" id="IPR023803">
    <property type="entry name" value="Ribosomal_bS16_dom_sf"/>
</dbReference>
<reference evidence="4 5" key="1">
    <citation type="journal article" date="2015" name="Nature">
        <title>rRNA introns, odd ribosomes, and small enigmatic genomes across a large radiation of phyla.</title>
        <authorList>
            <person name="Brown C.T."/>
            <person name="Hug L.A."/>
            <person name="Thomas B.C."/>
            <person name="Sharon I."/>
            <person name="Castelle C.J."/>
            <person name="Singh A."/>
            <person name="Wilkins M.J."/>
            <person name="Williams K.H."/>
            <person name="Banfield J.F."/>
        </authorList>
    </citation>
    <scope>NUCLEOTIDE SEQUENCE [LARGE SCALE GENOMIC DNA]</scope>
</reference>
<dbReference type="Proteomes" id="UP000034682">
    <property type="component" value="Unassembled WGS sequence"/>
</dbReference>
<dbReference type="PANTHER" id="PTHR12919">
    <property type="entry name" value="30S RIBOSOMAL PROTEIN S16"/>
    <property type="match status" value="1"/>
</dbReference>
<accession>A0A0G1T1W2</accession>
<dbReference type="Pfam" id="PF00886">
    <property type="entry name" value="Ribosomal_S16"/>
    <property type="match status" value="1"/>
</dbReference>
<evidence type="ECO:0000256" key="1">
    <source>
        <dbReference type="ARBA" id="ARBA00022980"/>
    </source>
</evidence>
<evidence type="ECO:0000256" key="3">
    <source>
        <dbReference type="HAMAP-Rule" id="MF_00385"/>
    </source>
</evidence>
<dbReference type="GO" id="GO:0005737">
    <property type="term" value="C:cytoplasm"/>
    <property type="evidence" value="ECO:0007669"/>
    <property type="project" value="UniProtKB-ARBA"/>
</dbReference>
<dbReference type="HAMAP" id="MF_00385">
    <property type="entry name" value="Ribosomal_bS16"/>
    <property type="match status" value="1"/>
</dbReference>
<comment type="caution">
    <text evidence="4">The sequence shown here is derived from an EMBL/GenBank/DDBJ whole genome shotgun (WGS) entry which is preliminary data.</text>
</comment>